<evidence type="ECO:0000313" key="3">
    <source>
        <dbReference type="Proteomes" id="UP000818624"/>
    </source>
</evidence>
<dbReference type="Proteomes" id="UP000818624">
    <property type="component" value="Chromosome 3"/>
</dbReference>
<proteinExistence type="predicted"/>
<gene>
    <name evidence="2" type="ORF">GLX27_003147</name>
</gene>
<accession>A0ABY8ESI7</accession>
<keyword evidence="3" id="KW-1185">Reference proteome</keyword>
<evidence type="ECO:0000256" key="1">
    <source>
        <dbReference type="SAM" id="MobiDB-lite"/>
    </source>
</evidence>
<protein>
    <submittedName>
        <fullName evidence="2">Uncharacterized protein</fullName>
    </submittedName>
</protein>
<dbReference type="PANTHER" id="PTHR39472:SF1">
    <property type="entry name" value="EXPRESSED PROTEIN"/>
    <property type="match status" value="1"/>
</dbReference>
<dbReference type="EMBL" id="CP046236">
    <property type="protein sequence ID" value="WFD48477.1"/>
    <property type="molecule type" value="Genomic_DNA"/>
</dbReference>
<reference evidence="2 3" key="1">
    <citation type="journal article" date="2020" name="Elife">
        <title>Loss of centromere function drives karyotype evolution in closely related Malassezia species.</title>
        <authorList>
            <person name="Sankaranarayanan S.R."/>
            <person name="Ianiri G."/>
            <person name="Coelho M.A."/>
            <person name="Reza M.H."/>
            <person name="Thimmappa B.C."/>
            <person name="Ganguly P."/>
            <person name="Vadnala R.N."/>
            <person name="Sun S."/>
            <person name="Siddharthan R."/>
            <person name="Tellgren-Roth C."/>
            <person name="Dawson T.L."/>
            <person name="Heitman J."/>
            <person name="Sanyal K."/>
        </authorList>
    </citation>
    <scope>NUCLEOTIDE SEQUENCE [LARGE SCALE GENOMIC DNA]</scope>
    <source>
        <strain evidence="2">CBS14141</strain>
    </source>
</reference>
<name>A0ABY8ESI7_MALFU</name>
<dbReference type="PANTHER" id="PTHR39472">
    <property type="entry name" value="EXPRESSED PROTEIN"/>
    <property type="match status" value="1"/>
</dbReference>
<organism evidence="2 3">
    <name type="scientific">Malassezia furfur</name>
    <name type="common">Pityriasis versicolor infection agent</name>
    <name type="synonym">Pityrosporum furfur</name>
    <dbReference type="NCBI Taxonomy" id="55194"/>
    <lineage>
        <taxon>Eukaryota</taxon>
        <taxon>Fungi</taxon>
        <taxon>Dikarya</taxon>
        <taxon>Basidiomycota</taxon>
        <taxon>Ustilaginomycotina</taxon>
        <taxon>Malasseziomycetes</taxon>
        <taxon>Malasseziales</taxon>
        <taxon>Malasseziaceae</taxon>
        <taxon>Malassezia</taxon>
    </lineage>
</organism>
<evidence type="ECO:0000313" key="2">
    <source>
        <dbReference type="EMBL" id="WFD48477.1"/>
    </source>
</evidence>
<feature type="region of interest" description="Disordered" evidence="1">
    <location>
        <begin position="239"/>
        <end position="263"/>
    </location>
</feature>
<sequence length="263" mass="28168">MAGPDGEQDDRLWSLILDLSAQVTANKQVADALKTQIDELQGQAVHAKSGYALRRFNVDVAEETFTSELERLNVQLTQENTMLAHEAKQLGALLRECEATLETVMGKFRSFSHAVQQYGLDLSAYYQSRLASQTQQLDALQRHEHQDRDASIARLGALVRDALRLVDGEDAEAADGAAGADQSAAALETATEVEQLRVENAMLRSLLGLRPPEEADEAANTSTASAATDVPAQAVEVRAAAPPVAPDTAALDTSDTGHIAPPV</sequence>
<feature type="compositionally biased region" description="Low complexity" evidence="1">
    <location>
        <begin position="239"/>
        <end position="250"/>
    </location>
</feature>